<feature type="compositionally biased region" description="Basic and acidic residues" evidence="4">
    <location>
        <begin position="16"/>
        <end position="37"/>
    </location>
</feature>
<dbReference type="InterPro" id="IPR035979">
    <property type="entry name" value="RBD_domain_sf"/>
</dbReference>
<dbReference type="AlphaFoldDB" id="A0AA88XTZ1"/>
<feature type="compositionally biased region" description="Basic residues" evidence="4">
    <location>
        <begin position="317"/>
        <end position="329"/>
    </location>
</feature>
<dbReference type="Gene3D" id="3.30.70.330">
    <property type="match status" value="1"/>
</dbReference>
<evidence type="ECO:0000313" key="7">
    <source>
        <dbReference type="Proteomes" id="UP001186944"/>
    </source>
</evidence>
<evidence type="ECO:0000259" key="5">
    <source>
        <dbReference type="PROSITE" id="PS50102"/>
    </source>
</evidence>
<keyword evidence="7" id="KW-1185">Reference proteome</keyword>
<dbReference type="InterPro" id="IPR012677">
    <property type="entry name" value="Nucleotide-bd_a/b_plait_sf"/>
</dbReference>
<comment type="caution">
    <text evidence="6">The sequence shown here is derived from an EMBL/GenBank/DDBJ whole genome shotgun (WGS) entry which is preliminary data.</text>
</comment>
<dbReference type="PROSITE" id="PS50102">
    <property type="entry name" value="RRM"/>
    <property type="match status" value="1"/>
</dbReference>
<feature type="region of interest" description="Disordered" evidence="4">
    <location>
        <begin position="531"/>
        <end position="555"/>
    </location>
</feature>
<protein>
    <recommendedName>
        <fullName evidence="1">Methenyltetrahydrofolate synthase domain-containing protein</fullName>
    </recommendedName>
</protein>
<evidence type="ECO:0000256" key="2">
    <source>
        <dbReference type="ARBA" id="ARBA00022884"/>
    </source>
</evidence>
<dbReference type="Proteomes" id="UP001186944">
    <property type="component" value="Unassembled WGS sequence"/>
</dbReference>
<organism evidence="6 7">
    <name type="scientific">Pinctada imbricata</name>
    <name type="common">Atlantic pearl-oyster</name>
    <name type="synonym">Pinctada martensii</name>
    <dbReference type="NCBI Taxonomy" id="66713"/>
    <lineage>
        <taxon>Eukaryota</taxon>
        <taxon>Metazoa</taxon>
        <taxon>Spiralia</taxon>
        <taxon>Lophotrochozoa</taxon>
        <taxon>Mollusca</taxon>
        <taxon>Bivalvia</taxon>
        <taxon>Autobranchia</taxon>
        <taxon>Pteriomorphia</taxon>
        <taxon>Pterioida</taxon>
        <taxon>Pterioidea</taxon>
        <taxon>Pteriidae</taxon>
        <taxon>Pinctada</taxon>
    </lineage>
</organism>
<dbReference type="EMBL" id="VSWD01000011">
    <property type="protein sequence ID" value="KAK3087471.1"/>
    <property type="molecule type" value="Genomic_DNA"/>
</dbReference>
<dbReference type="GO" id="GO:0003723">
    <property type="term" value="F:RNA binding"/>
    <property type="evidence" value="ECO:0007669"/>
    <property type="project" value="UniProtKB-UniRule"/>
</dbReference>
<dbReference type="InterPro" id="IPR037171">
    <property type="entry name" value="NagB/RpiA_transferase-like"/>
</dbReference>
<evidence type="ECO:0000256" key="3">
    <source>
        <dbReference type="PROSITE-ProRule" id="PRU00176"/>
    </source>
</evidence>
<dbReference type="Pfam" id="PF01812">
    <property type="entry name" value="5-FTHF_cyc-lig"/>
    <property type="match status" value="1"/>
</dbReference>
<feature type="compositionally biased region" description="Basic and acidic residues" evidence="4">
    <location>
        <begin position="343"/>
        <end position="357"/>
    </location>
</feature>
<evidence type="ECO:0000256" key="4">
    <source>
        <dbReference type="SAM" id="MobiDB-lite"/>
    </source>
</evidence>
<evidence type="ECO:0000256" key="1">
    <source>
        <dbReference type="ARBA" id="ARBA00015518"/>
    </source>
</evidence>
<feature type="domain" description="RRM" evidence="5">
    <location>
        <begin position="459"/>
        <end position="532"/>
    </location>
</feature>
<dbReference type="InterPro" id="IPR000504">
    <property type="entry name" value="RRM_dom"/>
</dbReference>
<keyword evidence="2 3" id="KW-0694">RNA-binding</keyword>
<sequence length="555" mass="63490">MERRKGADGGSASMGLRKERWWKGEVEGRSEGGKGEVEERGVREVTKEAIRKSVWNYLEDNDLVQFPRPVFNRIPNFIGAATAAEKMTTMDEFKQAKTVKINPDKPQENARFLTMEANKTLLVPTPRLRHGLFNKLLPPPGCSKEILRYCSTSQGLKEYSVPIGLEAKVKVDLVVIGSVAVSKEGFRIGKGEGFADLEYAMMVSMGAVSDDTIVVTTVHDTQIMDIPESLMEEHDLLVDYIVTETQVIKCNRTRPKPKGIIWNRLTPEKVRQVPILKHLRDLEKEAGKDVTLKDGREEEDIPAREERGNRDDDRPGYRYRYRRNRRFGGRFRGGGGGRGGSRRRQDTNESGELHENGEVSEGGAGDDDKPKPRMRRNRRFRRRGGPPRRRDDGDHEESHEEDGHTNEEDDDGDRRPPRRRNMRRRRPRTRQESENTGDEEGMSRPPRRRRNPRMRPPIPTIFVGSIQRSVRVSELKSEIRGKDVNPIRVIWNGAKGYSLLQFQEMQEMESALDALANLEIRGRKLRVEVSNRLKQGDGDHDSDADGPYEDNQHDD</sequence>
<feature type="compositionally biased region" description="Basic and acidic residues" evidence="4">
    <location>
        <begin position="531"/>
        <end position="543"/>
    </location>
</feature>
<reference evidence="6" key="1">
    <citation type="submission" date="2019-08" db="EMBL/GenBank/DDBJ databases">
        <title>The improved chromosome-level genome for the pearl oyster Pinctada fucata martensii using PacBio sequencing and Hi-C.</title>
        <authorList>
            <person name="Zheng Z."/>
        </authorList>
    </citation>
    <scope>NUCLEOTIDE SEQUENCE</scope>
    <source>
        <strain evidence="6">ZZ-2019</strain>
        <tissue evidence="6">Adductor muscle</tissue>
    </source>
</reference>
<dbReference type="PANTHER" id="PTHR13017">
    <property type="entry name" value="5-FORMYLTETRAHYDROFOLATE CYCLO-LIGASE-RELATED"/>
    <property type="match status" value="1"/>
</dbReference>
<dbReference type="SUPFAM" id="SSF100950">
    <property type="entry name" value="NagB/RpiA/CoA transferase-like"/>
    <property type="match status" value="1"/>
</dbReference>
<name>A0AA88XTZ1_PINIB</name>
<dbReference type="InterPro" id="IPR002698">
    <property type="entry name" value="FTHF_cligase"/>
</dbReference>
<dbReference type="Gene3D" id="3.40.50.10420">
    <property type="entry name" value="NagB/RpiA/CoA transferase-like"/>
    <property type="match status" value="1"/>
</dbReference>
<dbReference type="PANTHER" id="PTHR13017:SF0">
    <property type="entry name" value="METHENYLTETRAHYDROFOLATE SYNTHASE DOMAIN-CONTAINING PROTEIN"/>
    <property type="match status" value="1"/>
</dbReference>
<feature type="compositionally biased region" description="Gly residues" evidence="4">
    <location>
        <begin position="330"/>
        <end position="339"/>
    </location>
</feature>
<dbReference type="FunFam" id="3.40.50.10420:FF:000001">
    <property type="entry name" value="Methenyltetrahydrofolate synthase domain-containing protein"/>
    <property type="match status" value="1"/>
</dbReference>
<feature type="compositionally biased region" description="Basic and acidic residues" evidence="4">
    <location>
        <begin position="388"/>
        <end position="406"/>
    </location>
</feature>
<dbReference type="SUPFAM" id="SSF54928">
    <property type="entry name" value="RNA-binding domain, RBD"/>
    <property type="match status" value="1"/>
</dbReference>
<evidence type="ECO:0000313" key="6">
    <source>
        <dbReference type="EMBL" id="KAK3087471.1"/>
    </source>
</evidence>
<dbReference type="SMART" id="SM00360">
    <property type="entry name" value="RRM"/>
    <property type="match status" value="1"/>
</dbReference>
<accession>A0AA88XTZ1</accession>
<feature type="compositionally biased region" description="Basic residues" evidence="4">
    <location>
        <begin position="416"/>
        <end position="428"/>
    </location>
</feature>
<dbReference type="GO" id="GO:0005737">
    <property type="term" value="C:cytoplasm"/>
    <property type="evidence" value="ECO:0007669"/>
    <property type="project" value="TreeGrafter"/>
</dbReference>
<feature type="compositionally biased region" description="Basic residues" evidence="4">
    <location>
        <begin position="372"/>
        <end position="387"/>
    </location>
</feature>
<proteinExistence type="predicted"/>
<feature type="region of interest" description="Disordered" evidence="4">
    <location>
        <begin position="1"/>
        <end position="37"/>
    </location>
</feature>
<feature type="compositionally biased region" description="Basic and acidic residues" evidence="4">
    <location>
        <begin position="287"/>
        <end position="316"/>
    </location>
</feature>
<feature type="region of interest" description="Disordered" evidence="4">
    <location>
        <begin position="287"/>
        <end position="459"/>
    </location>
</feature>
<dbReference type="InterPro" id="IPR024185">
    <property type="entry name" value="FTHF_cligase-like_sf"/>
</dbReference>
<gene>
    <name evidence="6" type="ORF">FSP39_006357</name>
</gene>